<dbReference type="AlphaFoldDB" id="A0A517Y8F2"/>
<evidence type="ECO:0000256" key="1">
    <source>
        <dbReference type="SAM" id="MobiDB-lite"/>
    </source>
</evidence>
<dbReference type="Proteomes" id="UP000315017">
    <property type="component" value="Chromosome"/>
</dbReference>
<dbReference type="RefSeq" id="WP_145087196.1">
    <property type="nucleotide sequence ID" value="NZ_CP036274.1"/>
</dbReference>
<gene>
    <name evidence="2" type="ORF">ETAA8_16070</name>
</gene>
<reference evidence="2 3" key="1">
    <citation type="submission" date="2019-02" db="EMBL/GenBank/DDBJ databases">
        <title>Deep-cultivation of Planctomycetes and their phenomic and genomic characterization uncovers novel biology.</title>
        <authorList>
            <person name="Wiegand S."/>
            <person name="Jogler M."/>
            <person name="Boedeker C."/>
            <person name="Pinto D."/>
            <person name="Vollmers J."/>
            <person name="Rivas-Marin E."/>
            <person name="Kohn T."/>
            <person name="Peeters S.H."/>
            <person name="Heuer A."/>
            <person name="Rast P."/>
            <person name="Oberbeckmann S."/>
            <person name="Bunk B."/>
            <person name="Jeske O."/>
            <person name="Meyerdierks A."/>
            <person name="Storesund J.E."/>
            <person name="Kallscheuer N."/>
            <person name="Luecker S."/>
            <person name="Lage O.M."/>
            <person name="Pohl T."/>
            <person name="Merkel B.J."/>
            <person name="Hornburger P."/>
            <person name="Mueller R.-W."/>
            <person name="Bruemmer F."/>
            <person name="Labrenz M."/>
            <person name="Spormann A.M."/>
            <person name="Op den Camp H."/>
            <person name="Overmann J."/>
            <person name="Amann R."/>
            <person name="Jetten M.S.M."/>
            <person name="Mascher T."/>
            <person name="Medema M.H."/>
            <person name="Devos D.P."/>
            <person name="Kaster A.-K."/>
            <person name="Ovreas L."/>
            <person name="Rohde M."/>
            <person name="Galperin M.Y."/>
            <person name="Jogler C."/>
        </authorList>
    </citation>
    <scope>NUCLEOTIDE SEQUENCE [LARGE SCALE GENOMIC DNA]</scope>
    <source>
        <strain evidence="2 3">ETA_A8</strain>
    </source>
</reference>
<evidence type="ECO:0000313" key="2">
    <source>
        <dbReference type="EMBL" id="QDU26528.1"/>
    </source>
</evidence>
<dbReference type="OrthoDB" id="291784at2"/>
<evidence type="ECO:0000313" key="3">
    <source>
        <dbReference type="Proteomes" id="UP000315017"/>
    </source>
</evidence>
<proteinExistence type="predicted"/>
<accession>A0A517Y8F2</accession>
<keyword evidence="3" id="KW-1185">Reference proteome</keyword>
<organism evidence="2 3">
    <name type="scientific">Anatilimnocola aggregata</name>
    <dbReference type="NCBI Taxonomy" id="2528021"/>
    <lineage>
        <taxon>Bacteria</taxon>
        <taxon>Pseudomonadati</taxon>
        <taxon>Planctomycetota</taxon>
        <taxon>Planctomycetia</taxon>
        <taxon>Pirellulales</taxon>
        <taxon>Pirellulaceae</taxon>
        <taxon>Anatilimnocola</taxon>
    </lineage>
</organism>
<sequence>MSDGSTPAAPQHLTLQEFIAISRLSSSTIHRLKDAGKIPFIQPAGKGGKLLFPINAIELMATPQLDRPSAPAAASGGDGGRLSGPRPKWTQAPKQG</sequence>
<feature type="region of interest" description="Disordered" evidence="1">
    <location>
        <begin position="63"/>
        <end position="96"/>
    </location>
</feature>
<dbReference type="EMBL" id="CP036274">
    <property type="protein sequence ID" value="QDU26528.1"/>
    <property type="molecule type" value="Genomic_DNA"/>
</dbReference>
<protein>
    <recommendedName>
        <fullName evidence="4">Helix-turn-helix domain-containing protein</fullName>
    </recommendedName>
</protein>
<dbReference type="KEGG" id="aagg:ETAA8_16070"/>
<feature type="compositionally biased region" description="Low complexity" evidence="1">
    <location>
        <begin position="66"/>
        <end position="75"/>
    </location>
</feature>
<name>A0A517Y8F2_9BACT</name>
<evidence type="ECO:0008006" key="4">
    <source>
        <dbReference type="Google" id="ProtNLM"/>
    </source>
</evidence>